<dbReference type="PANTHER" id="PTHR43861:SF1">
    <property type="entry name" value="TRANS-ACONITATE 2-METHYLTRANSFERASE"/>
    <property type="match status" value="1"/>
</dbReference>
<comment type="caution">
    <text evidence="2">The sequence shown here is derived from an EMBL/GenBank/DDBJ whole genome shotgun (WGS) entry which is preliminary data.</text>
</comment>
<name>A0AA35WPL8_GEOBA</name>
<evidence type="ECO:0000313" key="2">
    <source>
        <dbReference type="EMBL" id="CAI8021627.1"/>
    </source>
</evidence>
<gene>
    <name evidence="2" type="ORF">GBAR_LOCUS12810</name>
</gene>
<dbReference type="EMBL" id="CASHTH010001911">
    <property type="protein sequence ID" value="CAI8021627.1"/>
    <property type="molecule type" value="Genomic_DNA"/>
</dbReference>
<organism evidence="2 3">
    <name type="scientific">Geodia barretti</name>
    <name type="common">Barrett's horny sponge</name>
    <dbReference type="NCBI Taxonomy" id="519541"/>
    <lineage>
        <taxon>Eukaryota</taxon>
        <taxon>Metazoa</taxon>
        <taxon>Porifera</taxon>
        <taxon>Demospongiae</taxon>
        <taxon>Heteroscleromorpha</taxon>
        <taxon>Tetractinellida</taxon>
        <taxon>Astrophorina</taxon>
        <taxon>Geodiidae</taxon>
        <taxon>Geodia</taxon>
    </lineage>
</organism>
<dbReference type="PANTHER" id="PTHR43861">
    <property type="entry name" value="TRANS-ACONITATE 2-METHYLTRANSFERASE-RELATED"/>
    <property type="match status" value="1"/>
</dbReference>
<dbReference type="AlphaFoldDB" id="A0AA35WPL8"/>
<proteinExistence type="predicted"/>
<sequence>MALRQGNVVLDLGCGTGYLSSVLAERVGPLGRVVGVDPNKKRLHVANEKYGHVENLHFVFGSSTNFPSGPYDVIFANQVMQWIEDKESAFKYVYQNLKVGGTFAFLCPADPANRILELLNPTVSESLFYCSCEEYESLALVCDFEVEHKSIETVTHKFENVDKYITWALATMDVDPLQIDPETMYDVKKRIEVPELKWKKIQFILKYKH</sequence>
<dbReference type="CDD" id="cd02440">
    <property type="entry name" value="AdoMet_MTases"/>
    <property type="match status" value="1"/>
</dbReference>
<dbReference type="Pfam" id="PF13847">
    <property type="entry name" value="Methyltransf_31"/>
    <property type="match status" value="1"/>
</dbReference>
<dbReference type="InterPro" id="IPR025714">
    <property type="entry name" value="Methyltranfer_dom"/>
</dbReference>
<dbReference type="Proteomes" id="UP001174909">
    <property type="component" value="Unassembled WGS sequence"/>
</dbReference>
<dbReference type="SUPFAM" id="SSF53335">
    <property type="entry name" value="S-adenosyl-L-methionine-dependent methyltransferases"/>
    <property type="match status" value="1"/>
</dbReference>
<evidence type="ECO:0000313" key="3">
    <source>
        <dbReference type="Proteomes" id="UP001174909"/>
    </source>
</evidence>
<dbReference type="InterPro" id="IPR029063">
    <property type="entry name" value="SAM-dependent_MTases_sf"/>
</dbReference>
<dbReference type="Gene3D" id="3.40.50.150">
    <property type="entry name" value="Vaccinia Virus protein VP39"/>
    <property type="match status" value="1"/>
</dbReference>
<keyword evidence="3" id="KW-1185">Reference proteome</keyword>
<evidence type="ECO:0000259" key="1">
    <source>
        <dbReference type="Pfam" id="PF13847"/>
    </source>
</evidence>
<feature type="domain" description="Methyltransferase" evidence="1">
    <location>
        <begin position="5"/>
        <end position="109"/>
    </location>
</feature>
<protein>
    <submittedName>
        <fullName evidence="2">Trans-aconitate 2-methyltransferase</fullName>
    </submittedName>
</protein>
<accession>A0AA35WPL8</accession>
<reference evidence="2" key="1">
    <citation type="submission" date="2023-03" db="EMBL/GenBank/DDBJ databases">
        <authorList>
            <person name="Steffen K."/>
            <person name="Cardenas P."/>
        </authorList>
    </citation>
    <scope>NUCLEOTIDE SEQUENCE</scope>
</reference>